<dbReference type="Gene3D" id="1.20.1290.10">
    <property type="entry name" value="AhpD-like"/>
    <property type="match status" value="1"/>
</dbReference>
<keyword evidence="3" id="KW-1185">Reference proteome</keyword>
<gene>
    <name evidence="2" type="ORF">ACEZDJ_38695</name>
</gene>
<proteinExistence type="predicted"/>
<dbReference type="Pfam" id="PF02627">
    <property type="entry name" value="CMD"/>
    <property type="match status" value="1"/>
</dbReference>
<dbReference type="InterPro" id="IPR052512">
    <property type="entry name" value="4CMD/NDH-1_regulator"/>
</dbReference>
<evidence type="ECO:0000313" key="2">
    <source>
        <dbReference type="EMBL" id="MFC1407229.1"/>
    </source>
</evidence>
<dbReference type="EMBL" id="JBHEZZ010000041">
    <property type="protein sequence ID" value="MFC1407229.1"/>
    <property type="molecule type" value="Genomic_DNA"/>
</dbReference>
<dbReference type="RefSeq" id="WP_030266136.1">
    <property type="nucleotide sequence ID" value="NZ_JBHEZZ010000041.1"/>
</dbReference>
<name>A0ABV6V0I4_9ACTN</name>
<dbReference type="PANTHER" id="PTHR33570:SF2">
    <property type="entry name" value="CARBOXYMUCONOLACTONE DECARBOXYLASE-LIKE DOMAIN-CONTAINING PROTEIN"/>
    <property type="match status" value="1"/>
</dbReference>
<dbReference type="SUPFAM" id="SSF69118">
    <property type="entry name" value="AhpD-like"/>
    <property type="match status" value="1"/>
</dbReference>
<reference evidence="2 3" key="1">
    <citation type="submission" date="2024-09" db="EMBL/GenBank/DDBJ databases">
        <authorList>
            <person name="Lee S.D."/>
        </authorList>
    </citation>
    <scope>NUCLEOTIDE SEQUENCE [LARGE SCALE GENOMIC DNA]</scope>
    <source>
        <strain evidence="2 3">N1-5</strain>
    </source>
</reference>
<dbReference type="PANTHER" id="PTHR33570">
    <property type="entry name" value="4-CARBOXYMUCONOLACTONE DECARBOXYLASE FAMILY PROTEIN"/>
    <property type="match status" value="1"/>
</dbReference>
<organism evidence="2 3">
    <name type="scientific">Streptacidiphilus cavernicola</name>
    <dbReference type="NCBI Taxonomy" id="3342716"/>
    <lineage>
        <taxon>Bacteria</taxon>
        <taxon>Bacillati</taxon>
        <taxon>Actinomycetota</taxon>
        <taxon>Actinomycetes</taxon>
        <taxon>Kitasatosporales</taxon>
        <taxon>Streptomycetaceae</taxon>
        <taxon>Streptacidiphilus</taxon>
    </lineage>
</organism>
<evidence type="ECO:0000259" key="1">
    <source>
        <dbReference type="Pfam" id="PF02627"/>
    </source>
</evidence>
<dbReference type="InterPro" id="IPR029032">
    <property type="entry name" value="AhpD-like"/>
</dbReference>
<comment type="caution">
    <text evidence="2">The sequence shown here is derived from an EMBL/GenBank/DDBJ whole genome shotgun (WGS) entry which is preliminary data.</text>
</comment>
<protein>
    <submittedName>
        <fullName evidence="2">Carboxymuconolactone decarboxylase family protein</fullName>
    </submittedName>
</protein>
<sequence>MPANAVDPNETTATRRQRGERIAAELSGDPNPALLESLDRDFPFLANALTSYAVGEILARTVLDVRTRQLALVAAFAALGLGDFIKIHGGYALNAGVTEDELKEIVYLTTIPAGFARAVQASQAVTELLASRRQA</sequence>
<accession>A0ABV6V0I4</accession>
<dbReference type="Proteomes" id="UP001592528">
    <property type="component" value="Unassembled WGS sequence"/>
</dbReference>
<feature type="domain" description="Carboxymuconolactone decarboxylase-like" evidence="1">
    <location>
        <begin position="46"/>
        <end position="127"/>
    </location>
</feature>
<evidence type="ECO:0000313" key="3">
    <source>
        <dbReference type="Proteomes" id="UP001592528"/>
    </source>
</evidence>
<dbReference type="InterPro" id="IPR003779">
    <property type="entry name" value="CMD-like"/>
</dbReference>